<keyword evidence="2" id="KW-1185">Reference proteome</keyword>
<reference evidence="1 2" key="1">
    <citation type="submission" date="2018-05" db="EMBL/GenBank/DDBJ databases">
        <title>Genome sequencing of Flavobacterium sp. HYN0049.</title>
        <authorList>
            <person name="Yi H."/>
            <person name="Baek C."/>
        </authorList>
    </citation>
    <scope>NUCLEOTIDE SEQUENCE [LARGE SCALE GENOMIC DNA]</scope>
    <source>
        <strain evidence="1 2">HYN0049</strain>
    </source>
</reference>
<evidence type="ECO:0000313" key="2">
    <source>
        <dbReference type="Proteomes" id="UP000244937"/>
    </source>
</evidence>
<proteinExistence type="predicted"/>
<dbReference type="AlphaFoldDB" id="A0A2S1SK78"/>
<accession>A0A2S1SK78</accession>
<gene>
    <name evidence="1" type="ORF">HYN49_13495</name>
</gene>
<organism evidence="1 2">
    <name type="scientific">Flavobacterium pallidum</name>
    <dbReference type="NCBI Taxonomy" id="2172098"/>
    <lineage>
        <taxon>Bacteria</taxon>
        <taxon>Pseudomonadati</taxon>
        <taxon>Bacteroidota</taxon>
        <taxon>Flavobacteriia</taxon>
        <taxon>Flavobacteriales</taxon>
        <taxon>Flavobacteriaceae</taxon>
        <taxon>Flavobacterium</taxon>
    </lineage>
</organism>
<protein>
    <submittedName>
        <fullName evidence="1">Uncharacterized protein</fullName>
    </submittedName>
</protein>
<dbReference type="EMBL" id="CP029187">
    <property type="protein sequence ID" value="AWI26830.1"/>
    <property type="molecule type" value="Genomic_DNA"/>
</dbReference>
<sequence length="135" mass="15553">MKDIQKLLVPKAFKFDTGLVTKSNPEIYNVSYDLWTLTITLGFDDVNGPVYVIFKNVIGFRVLDEGDLLEFWNDDVRVPGWIWKIESGGWFELEKLRTGFLTQHHKESHDEFLVSGMNDCVSIIAESEPVILRSE</sequence>
<dbReference type="Proteomes" id="UP000244937">
    <property type="component" value="Chromosome"/>
</dbReference>
<evidence type="ECO:0000313" key="1">
    <source>
        <dbReference type="EMBL" id="AWI26830.1"/>
    </source>
</evidence>
<name>A0A2S1SK78_9FLAO</name>
<dbReference type="RefSeq" id="WP_108904607.1">
    <property type="nucleotide sequence ID" value="NZ_CP029187.1"/>
</dbReference>
<dbReference type="KEGG" id="fpal:HYN49_13495"/>
<dbReference type="OrthoDB" id="4552311at2"/>